<dbReference type="EMBL" id="AZDA01000140">
    <property type="protein sequence ID" value="KRK32635.1"/>
    <property type="molecule type" value="Genomic_DNA"/>
</dbReference>
<dbReference type="GO" id="GO:0005886">
    <property type="term" value="C:plasma membrane"/>
    <property type="evidence" value="ECO:0007669"/>
    <property type="project" value="UniProtKB-SubCell"/>
</dbReference>
<gene>
    <name evidence="8" type="ORF">FC07_GL002066</name>
</gene>
<evidence type="ECO:0000256" key="4">
    <source>
        <dbReference type="ARBA" id="ARBA00022989"/>
    </source>
</evidence>
<dbReference type="Pfam" id="PF04024">
    <property type="entry name" value="PspC"/>
    <property type="match status" value="1"/>
</dbReference>
<sequence>MKHLTKSTDRVLSGVVGGFADYLGIDHTLARVLYAGATLFFFPLVVLYIIAALVMPNA</sequence>
<keyword evidence="3 6" id="KW-0812">Transmembrane</keyword>
<dbReference type="OrthoDB" id="9815286at2"/>
<dbReference type="InterPro" id="IPR052027">
    <property type="entry name" value="PspC"/>
</dbReference>
<comment type="subcellular location">
    <subcellularLocation>
        <location evidence="1">Cell membrane</location>
        <topology evidence="1">Single-pass membrane protein</topology>
    </subcellularLocation>
</comment>
<dbReference type="PANTHER" id="PTHR33885:SF3">
    <property type="entry name" value="PHAGE SHOCK PROTEIN C"/>
    <property type="match status" value="1"/>
</dbReference>
<keyword evidence="4 6" id="KW-1133">Transmembrane helix</keyword>
<feature type="domain" description="Phage shock protein PspC N-terminal" evidence="7">
    <location>
        <begin position="2"/>
        <end position="57"/>
    </location>
</feature>
<name>A0A0R1GF11_9LACO</name>
<evidence type="ECO:0000256" key="3">
    <source>
        <dbReference type="ARBA" id="ARBA00022692"/>
    </source>
</evidence>
<dbReference type="PANTHER" id="PTHR33885">
    <property type="entry name" value="PHAGE SHOCK PROTEIN C"/>
    <property type="match status" value="1"/>
</dbReference>
<dbReference type="STRING" id="1423726.FC07_GL002066"/>
<keyword evidence="9" id="KW-1185">Reference proteome</keyword>
<evidence type="ECO:0000313" key="8">
    <source>
        <dbReference type="EMBL" id="KRK32635.1"/>
    </source>
</evidence>
<dbReference type="Proteomes" id="UP000051461">
    <property type="component" value="Unassembled WGS sequence"/>
</dbReference>
<accession>A0A0R1GF11</accession>
<organism evidence="8 9">
    <name type="scientific">Loigolactobacillus bifermentans DSM 20003</name>
    <dbReference type="NCBI Taxonomy" id="1423726"/>
    <lineage>
        <taxon>Bacteria</taxon>
        <taxon>Bacillati</taxon>
        <taxon>Bacillota</taxon>
        <taxon>Bacilli</taxon>
        <taxon>Lactobacillales</taxon>
        <taxon>Lactobacillaceae</taxon>
        <taxon>Loigolactobacillus</taxon>
    </lineage>
</organism>
<feature type="transmembrane region" description="Helical" evidence="6">
    <location>
        <begin position="32"/>
        <end position="55"/>
    </location>
</feature>
<evidence type="ECO:0000259" key="7">
    <source>
        <dbReference type="Pfam" id="PF04024"/>
    </source>
</evidence>
<keyword evidence="2" id="KW-1003">Cell membrane</keyword>
<evidence type="ECO:0000256" key="2">
    <source>
        <dbReference type="ARBA" id="ARBA00022475"/>
    </source>
</evidence>
<evidence type="ECO:0000256" key="6">
    <source>
        <dbReference type="SAM" id="Phobius"/>
    </source>
</evidence>
<proteinExistence type="predicted"/>
<protein>
    <recommendedName>
        <fullName evidence="7">Phage shock protein PspC N-terminal domain-containing protein</fullName>
    </recommendedName>
</protein>
<evidence type="ECO:0000256" key="1">
    <source>
        <dbReference type="ARBA" id="ARBA00004162"/>
    </source>
</evidence>
<keyword evidence="5 6" id="KW-0472">Membrane</keyword>
<evidence type="ECO:0000256" key="5">
    <source>
        <dbReference type="ARBA" id="ARBA00023136"/>
    </source>
</evidence>
<dbReference type="AlphaFoldDB" id="A0A0R1GF11"/>
<dbReference type="InterPro" id="IPR007168">
    <property type="entry name" value="Phageshock_PspC_N"/>
</dbReference>
<reference evidence="8 9" key="1">
    <citation type="journal article" date="2015" name="Genome Announc.">
        <title>Expanding the biotechnology potential of lactobacilli through comparative genomics of 213 strains and associated genera.</title>
        <authorList>
            <person name="Sun Z."/>
            <person name="Harris H.M."/>
            <person name="McCann A."/>
            <person name="Guo C."/>
            <person name="Argimon S."/>
            <person name="Zhang W."/>
            <person name="Yang X."/>
            <person name="Jeffery I.B."/>
            <person name="Cooney J.C."/>
            <person name="Kagawa T.F."/>
            <person name="Liu W."/>
            <person name="Song Y."/>
            <person name="Salvetti E."/>
            <person name="Wrobel A."/>
            <person name="Rasinkangas P."/>
            <person name="Parkhill J."/>
            <person name="Rea M.C."/>
            <person name="O'Sullivan O."/>
            <person name="Ritari J."/>
            <person name="Douillard F.P."/>
            <person name="Paul Ross R."/>
            <person name="Yang R."/>
            <person name="Briner A.E."/>
            <person name="Felis G.E."/>
            <person name="de Vos W.M."/>
            <person name="Barrangou R."/>
            <person name="Klaenhammer T.R."/>
            <person name="Caufield P.W."/>
            <person name="Cui Y."/>
            <person name="Zhang H."/>
            <person name="O'Toole P.W."/>
        </authorList>
    </citation>
    <scope>NUCLEOTIDE SEQUENCE [LARGE SCALE GENOMIC DNA]</scope>
    <source>
        <strain evidence="8 9">DSM 20003</strain>
    </source>
</reference>
<comment type="caution">
    <text evidence="8">The sequence shown here is derived from an EMBL/GenBank/DDBJ whole genome shotgun (WGS) entry which is preliminary data.</text>
</comment>
<evidence type="ECO:0000313" key="9">
    <source>
        <dbReference type="Proteomes" id="UP000051461"/>
    </source>
</evidence>
<dbReference type="PATRIC" id="fig|1423726.3.peg.2142"/>
<dbReference type="RefSeq" id="WP_057905895.1">
    <property type="nucleotide sequence ID" value="NZ_AZDA01000140.1"/>
</dbReference>